<dbReference type="InterPro" id="IPR003767">
    <property type="entry name" value="Malate/L-lactate_DH-like"/>
</dbReference>
<dbReference type="Proteomes" id="UP001239909">
    <property type="component" value="Unassembled WGS sequence"/>
</dbReference>
<keyword evidence="2" id="KW-0560">Oxidoreductase</keyword>
<evidence type="ECO:0000256" key="1">
    <source>
        <dbReference type="ARBA" id="ARBA00006056"/>
    </source>
</evidence>
<organism evidence="3 4">
    <name type="scientific">Paralimibaculum aggregatum</name>
    <dbReference type="NCBI Taxonomy" id="3036245"/>
    <lineage>
        <taxon>Bacteria</taxon>
        <taxon>Pseudomonadati</taxon>
        <taxon>Pseudomonadota</taxon>
        <taxon>Alphaproteobacteria</taxon>
        <taxon>Rhodobacterales</taxon>
        <taxon>Paracoccaceae</taxon>
        <taxon>Paralimibaculum</taxon>
    </lineage>
</organism>
<dbReference type="InterPro" id="IPR043144">
    <property type="entry name" value="Mal/L-sulf/L-lact_DH-like_ah"/>
</dbReference>
<proteinExistence type="inferred from homology"/>
<comment type="similarity">
    <text evidence="1">Belongs to the LDH2/MDH2 oxidoreductase family.</text>
</comment>
<dbReference type="RefSeq" id="WP_285670040.1">
    <property type="nucleotide sequence ID" value="NZ_BSYI01000003.1"/>
</dbReference>
<dbReference type="InterPro" id="IPR036111">
    <property type="entry name" value="Mal/L-sulfo/L-lacto_DH-like_sf"/>
</dbReference>
<protein>
    <submittedName>
        <fullName evidence="3">Ldh family oxidoreductase</fullName>
    </submittedName>
</protein>
<evidence type="ECO:0000256" key="2">
    <source>
        <dbReference type="ARBA" id="ARBA00023002"/>
    </source>
</evidence>
<dbReference type="PANTHER" id="PTHR11091:SF0">
    <property type="entry name" value="MALATE DEHYDROGENASE"/>
    <property type="match status" value="1"/>
</dbReference>
<evidence type="ECO:0000313" key="4">
    <source>
        <dbReference type="Proteomes" id="UP001239909"/>
    </source>
</evidence>
<comment type="caution">
    <text evidence="3">The sequence shown here is derived from an EMBL/GenBank/DDBJ whole genome shotgun (WGS) entry which is preliminary data.</text>
</comment>
<reference evidence="3 4" key="1">
    <citation type="submission" date="2023-04" db="EMBL/GenBank/DDBJ databases">
        <title>Marinoamorphus aggregata gen. nov., sp. Nov., isolate from tissue of brittle star Ophioplocus japonicus.</title>
        <authorList>
            <person name="Kawano K."/>
            <person name="Sawayama S."/>
            <person name="Nakagawa S."/>
        </authorList>
    </citation>
    <scope>NUCLEOTIDE SEQUENCE [LARGE SCALE GENOMIC DNA]</scope>
    <source>
        <strain evidence="3 4">NKW23</strain>
    </source>
</reference>
<dbReference type="Pfam" id="PF02615">
    <property type="entry name" value="Ldh_2"/>
    <property type="match status" value="1"/>
</dbReference>
<dbReference type="Gene3D" id="1.10.1530.10">
    <property type="match status" value="1"/>
</dbReference>
<dbReference type="SUPFAM" id="SSF89733">
    <property type="entry name" value="L-sulfolactate dehydrogenase-like"/>
    <property type="match status" value="1"/>
</dbReference>
<dbReference type="EMBL" id="BSYI01000003">
    <property type="protein sequence ID" value="GMG81381.1"/>
    <property type="molecule type" value="Genomic_DNA"/>
</dbReference>
<keyword evidence="4" id="KW-1185">Reference proteome</keyword>
<sequence length="338" mass="33222">MTEAENGGERLTLAAAEDLVAAALEASRTGAAQARAVARALVAAEAEGQGGHGLARVSSYAAQARAGKVDGFAEPAAEMVRPGFLSVDAGTGFAYPALDLAREKLAAMAAAQGIAAAAIRRSHHCGSLGLQVGALAEAGLMALMVANTPKAMAPWGGGTALFGTNPIAFAAPLAGAAPIVIDLSLSEVARGKVMAAAKAGREIPEGWALDAEGRPTTDPKAALAGTMLPAGGAKGAALALMVELLAGALAGPSLSFEASSFLDAEGAAPAAGQLLIAIDPGCGDAVAARVTRLAEAIEADPGARLPGRRGLAARQKAAAEGLAVPAHLLTEIRALAAG</sequence>
<dbReference type="PANTHER" id="PTHR11091">
    <property type="entry name" value="OXIDOREDUCTASE-RELATED"/>
    <property type="match status" value="1"/>
</dbReference>
<evidence type="ECO:0000313" key="3">
    <source>
        <dbReference type="EMBL" id="GMG81381.1"/>
    </source>
</evidence>
<name>A0ABQ6LLT5_9RHOB</name>
<dbReference type="InterPro" id="IPR043143">
    <property type="entry name" value="Mal/L-sulf/L-lact_DH-like_NADP"/>
</dbReference>
<accession>A0ABQ6LLT5</accession>
<gene>
    <name evidence="3" type="ORF">LNKW23_05940</name>
</gene>
<dbReference type="Gene3D" id="3.30.1370.60">
    <property type="entry name" value="Hypothetical oxidoreductase yiak, domain 2"/>
    <property type="match status" value="1"/>
</dbReference>